<proteinExistence type="predicted"/>
<sequence length="435" mass="49405">MVTLLELQKRAHEFKHLDSGLSSLGIEFTSAIYDFQTTPTKTGLHPMLANLMVSHLAADESHKVIVIQTLHPFLWLWLQNHPSYDKNWKSDRIKCFVTNSFAQLFTLFSSEMLKKAAGSKCLVVVANFHETAQHYKLQLSAACEEALLKFHITRNSAALLQQTHLPELPPSSNLLRENPSLKFQSHVSGLTSLISQFAYSTNLVCILTGFLITKSLPYSQDTPNSSFINSQLPRSSQSIHSSAPESSQASFNSQPFKRQTRPVLVPSLDDSDNSVYVKSSFSNYIAARFIFYSDWYHRTPHYKRYVSQPISASSENLRLVQVLEIKIQNTATASKTLYFDYDQQFYHELNKTQWEAALKNYHFLDLSEPDYEFQPANIPSSPEISESQLRALIPDFSLEIEASDDEPSILQPLMPVLQSTSKNDTSIHQMSDEPR</sequence>
<evidence type="ECO:0000313" key="2">
    <source>
        <dbReference type="Proteomes" id="UP001241377"/>
    </source>
</evidence>
<evidence type="ECO:0000313" key="1">
    <source>
        <dbReference type="EMBL" id="KAJ9090982.1"/>
    </source>
</evidence>
<name>A0ACC2UVK1_9TREE</name>
<reference evidence="1" key="1">
    <citation type="submission" date="2023-04" db="EMBL/GenBank/DDBJ databases">
        <title>Draft Genome sequencing of Naganishia species isolated from polar environments using Oxford Nanopore Technology.</title>
        <authorList>
            <person name="Leo P."/>
            <person name="Venkateswaran K."/>
        </authorList>
    </citation>
    <scope>NUCLEOTIDE SEQUENCE</scope>
    <source>
        <strain evidence="1">MNA-CCFEE 5261</strain>
    </source>
</reference>
<dbReference type="Proteomes" id="UP001241377">
    <property type="component" value="Unassembled WGS sequence"/>
</dbReference>
<accession>A0ACC2UVK1</accession>
<organism evidence="1 2">
    <name type="scientific">Naganishia cerealis</name>
    <dbReference type="NCBI Taxonomy" id="610337"/>
    <lineage>
        <taxon>Eukaryota</taxon>
        <taxon>Fungi</taxon>
        <taxon>Dikarya</taxon>
        <taxon>Basidiomycota</taxon>
        <taxon>Agaricomycotina</taxon>
        <taxon>Tremellomycetes</taxon>
        <taxon>Filobasidiales</taxon>
        <taxon>Filobasidiaceae</taxon>
        <taxon>Naganishia</taxon>
    </lineage>
</organism>
<dbReference type="EMBL" id="JASBWR010000158">
    <property type="protein sequence ID" value="KAJ9090982.1"/>
    <property type="molecule type" value="Genomic_DNA"/>
</dbReference>
<keyword evidence="2" id="KW-1185">Reference proteome</keyword>
<protein>
    <submittedName>
        <fullName evidence="1">Uncharacterized protein</fullName>
    </submittedName>
</protein>
<gene>
    <name evidence="1" type="ORF">QFC19_009328</name>
</gene>
<comment type="caution">
    <text evidence="1">The sequence shown here is derived from an EMBL/GenBank/DDBJ whole genome shotgun (WGS) entry which is preliminary data.</text>
</comment>